<dbReference type="Proteomes" id="UP000778262">
    <property type="component" value="Unassembled WGS sequence"/>
</dbReference>
<evidence type="ECO:0000256" key="1">
    <source>
        <dbReference type="ARBA" id="ARBA00022649"/>
    </source>
</evidence>
<dbReference type="AlphaFoldDB" id="A0A9Q4XJX3"/>
<dbReference type="EMBL" id="RPBY01000003">
    <property type="protein sequence ID" value="NCH87593.1"/>
    <property type="molecule type" value="Genomic_DNA"/>
</dbReference>
<evidence type="ECO:0000313" key="3">
    <source>
        <dbReference type="Proteomes" id="UP000778262"/>
    </source>
</evidence>
<comment type="caution">
    <text evidence="2">The sequence shown here is derived from an EMBL/GenBank/DDBJ whole genome shotgun (WGS) entry which is preliminary data.</text>
</comment>
<evidence type="ECO:0000313" key="2">
    <source>
        <dbReference type="EMBL" id="NCH87593.1"/>
    </source>
</evidence>
<proteinExistence type="predicted"/>
<dbReference type="RefSeq" id="WP_161590779.1">
    <property type="nucleotide sequence ID" value="NZ_RPBY01000003.1"/>
</dbReference>
<dbReference type="InterPro" id="IPR035093">
    <property type="entry name" value="RelE/ParE_toxin_dom_sf"/>
</dbReference>
<dbReference type="InterPro" id="IPR007712">
    <property type="entry name" value="RelE/ParE_toxin"/>
</dbReference>
<protein>
    <submittedName>
        <fullName evidence="2">Type II toxin-antitoxin system RelE/ParE family toxin</fullName>
    </submittedName>
</protein>
<accession>A0A9Q4XJX3</accession>
<keyword evidence="1" id="KW-1277">Toxin-antitoxin system</keyword>
<sequence>MAEYRLTDEAQRDLKQIKKFTEIRFGTRHARAYLLKIRRTFEQLAHTPEMGEQSAIKVGYPLRRFPCASHIIYYSPPDSGIIVLAVLHHSRLPAGELSTRPV</sequence>
<reference evidence="2" key="1">
    <citation type="submission" date="2018-11" db="EMBL/GenBank/DDBJ databases">
        <title>Genomics analysis of Putative Virulence Factors on Adhesion and Cytotoxicity for Cronobacter spp.</title>
        <authorList>
            <person name="Cui J."/>
        </authorList>
    </citation>
    <scope>NUCLEOTIDE SEQUENCE</scope>
    <source>
        <strain evidence="2">SD69</strain>
    </source>
</reference>
<dbReference type="Gene3D" id="3.30.2310.20">
    <property type="entry name" value="RelE-like"/>
    <property type="match status" value="1"/>
</dbReference>
<name>A0A9Q4XJX3_9ENTR</name>
<gene>
    <name evidence="2" type="ORF">EHJ13_09090</name>
</gene>
<organism evidence="2 3">
    <name type="scientific">Cronobacter dublinensis</name>
    <dbReference type="NCBI Taxonomy" id="413497"/>
    <lineage>
        <taxon>Bacteria</taxon>
        <taxon>Pseudomonadati</taxon>
        <taxon>Pseudomonadota</taxon>
        <taxon>Gammaproteobacteria</taxon>
        <taxon>Enterobacterales</taxon>
        <taxon>Enterobacteriaceae</taxon>
        <taxon>Cronobacter</taxon>
    </lineage>
</organism>
<dbReference type="Pfam" id="PF05016">
    <property type="entry name" value="ParE_toxin"/>
    <property type="match status" value="1"/>
</dbReference>